<dbReference type="GO" id="GO:0009254">
    <property type="term" value="P:peptidoglycan turnover"/>
    <property type="evidence" value="ECO:0007669"/>
    <property type="project" value="InterPro"/>
</dbReference>
<evidence type="ECO:0000256" key="1">
    <source>
        <dbReference type="ARBA" id="ARBA00022729"/>
    </source>
</evidence>
<name>F7YV63_9THEM</name>
<keyword evidence="1" id="KW-0732">Signal</keyword>
<organism evidence="4 5">
    <name type="scientific">Pseudothermotoga thermarum DSM 5069</name>
    <dbReference type="NCBI Taxonomy" id="688269"/>
    <lineage>
        <taxon>Bacteria</taxon>
        <taxon>Thermotogati</taxon>
        <taxon>Thermotogota</taxon>
        <taxon>Thermotogae</taxon>
        <taxon>Thermotogales</taxon>
        <taxon>Thermotogaceae</taxon>
        <taxon>Pseudothermotoga</taxon>
    </lineage>
</organism>
<dbReference type="InterPro" id="IPR036779">
    <property type="entry name" value="LysM_dom_sf"/>
</dbReference>
<gene>
    <name evidence="4" type="ORF">Theth_0263</name>
</gene>
<dbReference type="Pfam" id="PF01476">
    <property type="entry name" value="LysM"/>
    <property type="match status" value="1"/>
</dbReference>
<dbReference type="HOGENOM" id="CLU_024923_0_0_0"/>
<feature type="coiled-coil region" evidence="2">
    <location>
        <begin position="28"/>
        <end position="76"/>
    </location>
</feature>
<dbReference type="AlphaFoldDB" id="F7YV63"/>
<dbReference type="CDD" id="cd12797">
    <property type="entry name" value="M23_peptidase"/>
    <property type="match status" value="1"/>
</dbReference>
<feature type="domain" description="LysM" evidence="3">
    <location>
        <begin position="292"/>
        <end position="339"/>
    </location>
</feature>
<dbReference type="SUPFAM" id="SSF57997">
    <property type="entry name" value="Tropomyosin"/>
    <property type="match status" value="1"/>
</dbReference>
<keyword evidence="5" id="KW-1185">Reference proteome</keyword>
<dbReference type="InterPro" id="IPR011055">
    <property type="entry name" value="Dup_hybrid_motif"/>
</dbReference>
<dbReference type="KEGG" id="tta:Theth_0263"/>
<dbReference type="eggNOG" id="COG3584">
    <property type="taxonomic scope" value="Bacteria"/>
</dbReference>
<dbReference type="SUPFAM" id="SSF50685">
    <property type="entry name" value="Barwin-like endoglucanases"/>
    <property type="match status" value="1"/>
</dbReference>
<dbReference type="InterPro" id="IPR036908">
    <property type="entry name" value="RlpA-like_sf"/>
</dbReference>
<dbReference type="InterPro" id="IPR050570">
    <property type="entry name" value="Cell_wall_metabolism_enzyme"/>
</dbReference>
<dbReference type="SMART" id="SM00257">
    <property type="entry name" value="LysM"/>
    <property type="match status" value="1"/>
</dbReference>
<dbReference type="Pfam" id="PF01551">
    <property type="entry name" value="Peptidase_M23"/>
    <property type="match status" value="1"/>
</dbReference>
<evidence type="ECO:0000313" key="4">
    <source>
        <dbReference type="EMBL" id="AEH50362.1"/>
    </source>
</evidence>
<dbReference type="Gene3D" id="3.10.350.10">
    <property type="entry name" value="LysM domain"/>
    <property type="match status" value="1"/>
</dbReference>
<dbReference type="CDD" id="cd14486">
    <property type="entry name" value="3D_domain"/>
    <property type="match status" value="1"/>
</dbReference>
<dbReference type="CDD" id="cd00176">
    <property type="entry name" value="SPEC"/>
    <property type="match status" value="1"/>
</dbReference>
<protein>
    <submittedName>
        <fullName evidence="4">Peptidase M23</fullName>
    </submittedName>
</protein>
<accession>F7YV63</accession>
<dbReference type="EMBL" id="CP002351">
    <property type="protein sequence ID" value="AEH50362.1"/>
    <property type="molecule type" value="Genomic_DNA"/>
</dbReference>
<dbReference type="SUPFAM" id="SSF54106">
    <property type="entry name" value="LysM domain"/>
    <property type="match status" value="1"/>
</dbReference>
<feature type="coiled-coil region" evidence="2">
    <location>
        <begin position="161"/>
        <end position="233"/>
    </location>
</feature>
<dbReference type="InterPro" id="IPR018392">
    <property type="entry name" value="LysM"/>
</dbReference>
<keyword evidence="2" id="KW-0175">Coiled coil</keyword>
<dbReference type="Pfam" id="PF06725">
    <property type="entry name" value="3D"/>
    <property type="match status" value="1"/>
</dbReference>
<dbReference type="Proteomes" id="UP000006804">
    <property type="component" value="Chromosome"/>
</dbReference>
<dbReference type="PROSITE" id="PS51257">
    <property type="entry name" value="PROKAR_LIPOPROTEIN"/>
    <property type="match status" value="1"/>
</dbReference>
<evidence type="ECO:0000259" key="3">
    <source>
        <dbReference type="PROSITE" id="PS51782"/>
    </source>
</evidence>
<dbReference type="PROSITE" id="PS51782">
    <property type="entry name" value="LYSM"/>
    <property type="match status" value="1"/>
</dbReference>
<dbReference type="PATRIC" id="fig|688269.3.peg.272"/>
<dbReference type="CDD" id="cd00118">
    <property type="entry name" value="LysM"/>
    <property type="match status" value="1"/>
</dbReference>
<dbReference type="GO" id="GO:0004222">
    <property type="term" value="F:metalloendopeptidase activity"/>
    <property type="evidence" value="ECO:0007669"/>
    <property type="project" value="TreeGrafter"/>
</dbReference>
<dbReference type="Gene3D" id="2.70.70.10">
    <property type="entry name" value="Glucose Permease (Domain IIA)"/>
    <property type="match status" value="1"/>
</dbReference>
<dbReference type="InterPro" id="IPR018159">
    <property type="entry name" value="Spectrin/alpha-actinin"/>
</dbReference>
<evidence type="ECO:0000256" key="2">
    <source>
        <dbReference type="SAM" id="Coils"/>
    </source>
</evidence>
<dbReference type="GO" id="GO:0004553">
    <property type="term" value="F:hydrolase activity, hydrolyzing O-glycosyl compounds"/>
    <property type="evidence" value="ECO:0007669"/>
    <property type="project" value="InterPro"/>
</dbReference>
<dbReference type="eggNOG" id="COG4942">
    <property type="taxonomic scope" value="Bacteria"/>
</dbReference>
<evidence type="ECO:0000313" key="5">
    <source>
        <dbReference type="Proteomes" id="UP000006804"/>
    </source>
</evidence>
<sequence precursor="true">MKVKSLIFILPFLILILTSCMQYDRDVMEKLNRRLDDLEYKLMQIERNQNATRQEVQKLQEEINRLSEEIAYAKRMLDLQRTTPTVSQEDVDKILSRLSSLEMRFSQLSVALNISDIRELIYKLGDLEAAQKQQQLAYEKFVRETQILLEQVNAREIAERLDSLTNSLISIRNQINQALELEARIKALESSVENLVAMSDGSPTNISKLESDINQLRVSLRELESNLRREMDKRFFEFQQRTVYSGTSSDLQNYIANTTALVRQLTNELEYLRGLVREYDRDRFLKLDQGYITYVVKPGDTLSAIARAYGFGADKIKQIVELNQLQDPNRLLVGQRLKIPIDDPSSLFRYPLDVPVDPKNVLSSFGQPVGGGVRTGVEIYVDQPTKVRAILPGKVVNILKDDGYWVRIDHGNGILAVYGNLSTVEVSQGQWVGIGQFVGTVDRIFHFEIWIDGEPKDPFRIIFKYAGQFEATYYTEWEDGKLPEHPTFRITTAGTIPKNWWTLAADPSVLPLGTVVYIPQFSDKPNNGFFVVEDTGLAIKGRIIDIYLNDLAQARANMRSFVDVYIVTSK</sequence>
<dbReference type="Gene3D" id="2.40.40.10">
    <property type="entry name" value="RlpA-like domain"/>
    <property type="match status" value="1"/>
</dbReference>
<dbReference type="InterPro" id="IPR010611">
    <property type="entry name" value="3D_dom"/>
</dbReference>
<dbReference type="GO" id="GO:0019867">
    <property type="term" value="C:outer membrane"/>
    <property type="evidence" value="ECO:0007669"/>
    <property type="project" value="InterPro"/>
</dbReference>
<dbReference type="STRING" id="688269.Theth_0263"/>
<dbReference type="SUPFAM" id="SSF51261">
    <property type="entry name" value="Duplicated hybrid motif"/>
    <property type="match status" value="1"/>
</dbReference>
<reference evidence="4 5" key="1">
    <citation type="submission" date="2010-11" db="EMBL/GenBank/DDBJ databases">
        <title>The complete genome of Thermotoga thermarum DSM 5069.</title>
        <authorList>
            <consortium name="US DOE Joint Genome Institute (JGI-PGF)"/>
            <person name="Lucas S."/>
            <person name="Copeland A."/>
            <person name="Lapidus A."/>
            <person name="Bruce D."/>
            <person name="Goodwin L."/>
            <person name="Pitluck S."/>
            <person name="Kyrpides N."/>
            <person name="Mavromatis K."/>
            <person name="Ivanova N."/>
            <person name="Zeytun A."/>
            <person name="Brettin T."/>
            <person name="Detter J.C."/>
            <person name="Tapia R."/>
            <person name="Han C."/>
            <person name="Land M."/>
            <person name="Hauser L."/>
            <person name="Markowitz V."/>
            <person name="Cheng J.-F."/>
            <person name="Hugenholtz P."/>
            <person name="Woyke T."/>
            <person name="Wu D."/>
            <person name="Spring S."/>
            <person name="Schroeder M."/>
            <person name="Brambilla E."/>
            <person name="Klenk H.-P."/>
            <person name="Eisen J.A."/>
        </authorList>
    </citation>
    <scope>NUCLEOTIDE SEQUENCE [LARGE SCALE GENOMIC DNA]</scope>
    <source>
        <strain evidence="4 5">DSM 5069</strain>
    </source>
</reference>
<dbReference type="InterPro" id="IPR016047">
    <property type="entry name" value="M23ase_b-sheet_dom"/>
</dbReference>
<dbReference type="RefSeq" id="WP_013931585.1">
    <property type="nucleotide sequence ID" value="NC_015707.1"/>
</dbReference>
<dbReference type="PANTHER" id="PTHR21666:SF289">
    <property type="entry name" value="L-ALA--D-GLU ENDOPEPTIDASE"/>
    <property type="match status" value="1"/>
</dbReference>
<dbReference type="PANTHER" id="PTHR21666">
    <property type="entry name" value="PEPTIDASE-RELATED"/>
    <property type="match status" value="1"/>
</dbReference>
<proteinExistence type="predicted"/>